<dbReference type="CDD" id="cd07346">
    <property type="entry name" value="ABC_6TM_exporters"/>
    <property type="match status" value="1"/>
</dbReference>
<dbReference type="PANTHER" id="PTHR43394">
    <property type="entry name" value="ATP-DEPENDENT PERMEASE MDL1, MITOCHONDRIAL"/>
    <property type="match status" value="1"/>
</dbReference>
<organism evidence="7 8">
    <name type="scientific">Acidilutibacter cellobiosedens</name>
    <dbReference type="NCBI Taxonomy" id="2507161"/>
    <lineage>
        <taxon>Bacteria</taxon>
        <taxon>Bacillati</taxon>
        <taxon>Bacillota</taxon>
        <taxon>Tissierellia</taxon>
        <taxon>Tissierellales</taxon>
        <taxon>Acidilutibacteraceae</taxon>
        <taxon>Acidilutibacter</taxon>
    </lineage>
</organism>
<gene>
    <name evidence="7" type="ORF">EQM13_02045</name>
</gene>
<evidence type="ECO:0000256" key="2">
    <source>
        <dbReference type="ARBA" id="ARBA00022692"/>
    </source>
</evidence>
<dbReference type="Pfam" id="PF00664">
    <property type="entry name" value="ABC_membrane"/>
    <property type="match status" value="1"/>
</dbReference>
<feature type="transmembrane region" description="Helical" evidence="5">
    <location>
        <begin position="71"/>
        <end position="89"/>
    </location>
</feature>
<dbReference type="PANTHER" id="PTHR43394:SF1">
    <property type="entry name" value="ATP-BINDING CASSETTE SUB-FAMILY B MEMBER 10, MITOCHONDRIAL"/>
    <property type="match status" value="1"/>
</dbReference>
<comment type="subcellular location">
    <subcellularLocation>
        <location evidence="1">Cell membrane</location>
        <topology evidence="1">Multi-pass membrane protein</topology>
    </subcellularLocation>
</comment>
<evidence type="ECO:0000256" key="3">
    <source>
        <dbReference type="ARBA" id="ARBA00022989"/>
    </source>
</evidence>
<dbReference type="PROSITE" id="PS50929">
    <property type="entry name" value="ABC_TM1F"/>
    <property type="match status" value="1"/>
</dbReference>
<name>A0A410Q978_9FIRM</name>
<keyword evidence="8" id="KW-1185">Reference proteome</keyword>
<dbReference type="SUPFAM" id="SSF90123">
    <property type="entry name" value="ABC transporter transmembrane region"/>
    <property type="match status" value="1"/>
</dbReference>
<proteinExistence type="predicted"/>
<dbReference type="InterPro" id="IPR011527">
    <property type="entry name" value="ABC1_TM_dom"/>
</dbReference>
<reference evidence="8" key="1">
    <citation type="submission" date="2019-01" db="EMBL/GenBank/DDBJ databases">
        <title>Draft genomes of a novel of Sporanaerobacter strains.</title>
        <authorList>
            <person name="Ma S."/>
        </authorList>
    </citation>
    <scope>NUCLEOTIDE SEQUENCE [LARGE SCALE GENOMIC DNA]</scope>
    <source>
        <strain evidence="8">NJN-17</strain>
    </source>
</reference>
<dbReference type="InterPro" id="IPR039421">
    <property type="entry name" value="Type_1_exporter"/>
</dbReference>
<feature type="domain" description="ABC transmembrane type-1" evidence="6">
    <location>
        <begin position="32"/>
        <end position="178"/>
    </location>
</feature>
<dbReference type="GO" id="GO:0015421">
    <property type="term" value="F:ABC-type oligopeptide transporter activity"/>
    <property type="evidence" value="ECO:0007669"/>
    <property type="project" value="TreeGrafter"/>
</dbReference>
<keyword evidence="7" id="KW-0067">ATP-binding</keyword>
<keyword evidence="2 5" id="KW-0812">Transmembrane</keyword>
<evidence type="ECO:0000256" key="4">
    <source>
        <dbReference type="ARBA" id="ARBA00023136"/>
    </source>
</evidence>
<evidence type="ECO:0000313" key="8">
    <source>
        <dbReference type="Proteomes" id="UP000287969"/>
    </source>
</evidence>
<protein>
    <submittedName>
        <fullName evidence="7">ABC transporter ATP-binding protein</fullName>
    </submittedName>
</protein>
<keyword evidence="3 5" id="KW-1133">Transmembrane helix</keyword>
<keyword evidence="7" id="KW-0547">Nucleotide-binding</keyword>
<dbReference type="Proteomes" id="UP000287969">
    <property type="component" value="Chromosome"/>
</dbReference>
<dbReference type="OrthoDB" id="10017371at2"/>
<feature type="transmembrane region" description="Helical" evidence="5">
    <location>
        <begin position="31"/>
        <end position="51"/>
    </location>
</feature>
<dbReference type="InterPro" id="IPR036640">
    <property type="entry name" value="ABC1_TM_sf"/>
</dbReference>
<evidence type="ECO:0000313" key="7">
    <source>
        <dbReference type="EMBL" id="QAT60438.1"/>
    </source>
</evidence>
<evidence type="ECO:0000259" key="6">
    <source>
        <dbReference type="PROSITE" id="PS50929"/>
    </source>
</evidence>
<dbReference type="Gene3D" id="1.20.1560.10">
    <property type="entry name" value="ABC transporter type 1, transmembrane domain"/>
    <property type="match status" value="1"/>
</dbReference>
<accession>A0A410Q978</accession>
<feature type="transmembrane region" description="Helical" evidence="5">
    <location>
        <begin position="146"/>
        <end position="165"/>
    </location>
</feature>
<evidence type="ECO:0000256" key="5">
    <source>
        <dbReference type="SAM" id="Phobius"/>
    </source>
</evidence>
<evidence type="ECO:0000256" key="1">
    <source>
        <dbReference type="ARBA" id="ARBA00004651"/>
    </source>
</evidence>
<sequence length="267" mass="30808">MIVKKRKREKDKYKNIIRFSKLLIKKNKIQLIIAFILVILTSIMDLILPQFTKYIIDYGIMKKSITLTFKFISLSFIISILSALLNFMLEYLYSIMKNKVTIDLRIKILDHLSKLSGNYYLNIKTGNMLSIIQDDINIIENFDSSLIFSIVANLLTSAVSIVLLVGMKLDLFLMVLVLQVSLVCFLQEEIPHFCKFFSSPHRWGIFDHCSHLSTFYSAVTKPKYLILSSCCSPRGKAAGDSGVKLYPVLRLSYLYHKKHLSILKIQY</sequence>
<dbReference type="GO" id="GO:0005524">
    <property type="term" value="F:ATP binding"/>
    <property type="evidence" value="ECO:0007669"/>
    <property type="project" value="UniProtKB-KW"/>
</dbReference>
<keyword evidence="4 5" id="KW-0472">Membrane</keyword>
<dbReference type="GO" id="GO:0005886">
    <property type="term" value="C:plasma membrane"/>
    <property type="evidence" value="ECO:0007669"/>
    <property type="project" value="UniProtKB-SubCell"/>
</dbReference>
<dbReference type="EMBL" id="CP035282">
    <property type="protein sequence ID" value="QAT60438.1"/>
    <property type="molecule type" value="Genomic_DNA"/>
</dbReference>
<dbReference type="KEGG" id="spoa:EQM13_02045"/>
<dbReference type="AlphaFoldDB" id="A0A410Q978"/>